<dbReference type="EMBL" id="JACSPV010000002">
    <property type="protein sequence ID" value="MBD8003877.1"/>
    <property type="molecule type" value="Genomic_DNA"/>
</dbReference>
<dbReference type="RefSeq" id="WP_191809608.1">
    <property type="nucleotide sequence ID" value="NZ_JACSPV010000002.1"/>
</dbReference>
<keyword evidence="2" id="KW-1185">Reference proteome</keyword>
<reference evidence="1 2" key="1">
    <citation type="submission" date="2020-08" db="EMBL/GenBank/DDBJ databases">
        <title>A Genomic Blueprint of the Chicken Gut Microbiome.</title>
        <authorList>
            <person name="Gilroy R."/>
            <person name="Ravi A."/>
            <person name="Getino M."/>
            <person name="Pursley I."/>
            <person name="Horton D.L."/>
            <person name="Alikhan N.-F."/>
            <person name="Baker D."/>
            <person name="Gharbi K."/>
            <person name="Hall N."/>
            <person name="Watson M."/>
            <person name="Adriaenssens E.M."/>
            <person name="Foster-Nyarko E."/>
            <person name="Jarju S."/>
            <person name="Secka A."/>
            <person name="Antonio M."/>
            <person name="Oren A."/>
            <person name="Chaudhuri R."/>
            <person name="La Ragione R.M."/>
            <person name="Hildebrand F."/>
            <person name="Pallen M.J."/>
        </authorList>
    </citation>
    <scope>NUCLEOTIDE SEQUENCE [LARGE SCALE GENOMIC DNA]</scope>
    <source>
        <strain evidence="1 2">Sa1BUA2</strain>
    </source>
</reference>
<sequence length="117" mass="13536">MRKKLRDLLLLILLSILIVGQFETSTFHHEADFNEVTISSINHILDLDATHFTTHSHLSIKNKNKNKNQGLDNSYLTPLFMHAPIIPYNKYQPNAFSHKTKMAGFFSARKYQSNYLS</sequence>
<organism evidence="1 2">
    <name type="scientific">Bacillus norwichensis</name>
    <dbReference type="NCBI Taxonomy" id="2762217"/>
    <lineage>
        <taxon>Bacteria</taxon>
        <taxon>Bacillati</taxon>
        <taxon>Bacillota</taxon>
        <taxon>Bacilli</taxon>
        <taxon>Bacillales</taxon>
        <taxon>Bacillaceae</taxon>
        <taxon>Bacillus</taxon>
    </lineage>
</organism>
<comment type="caution">
    <text evidence="1">The sequence shown here is derived from an EMBL/GenBank/DDBJ whole genome shotgun (WGS) entry which is preliminary data.</text>
</comment>
<evidence type="ECO:0000313" key="2">
    <source>
        <dbReference type="Proteomes" id="UP000648182"/>
    </source>
</evidence>
<proteinExistence type="predicted"/>
<dbReference type="Proteomes" id="UP000648182">
    <property type="component" value="Unassembled WGS sequence"/>
</dbReference>
<evidence type="ECO:0000313" key="1">
    <source>
        <dbReference type="EMBL" id="MBD8003877.1"/>
    </source>
</evidence>
<accession>A0ABR8VGR7</accession>
<name>A0ABR8VGR7_9BACI</name>
<gene>
    <name evidence="1" type="ORF">H9631_02180</name>
</gene>
<protein>
    <submittedName>
        <fullName evidence="1">Uncharacterized protein</fullName>
    </submittedName>
</protein>